<proteinExistence type="predicted"/>
<evidence type="ECO:0000256" key="1">
    <source>
        <dbReference type="SAM" id="SignalP"/>
    </source>
</evidence>
<dbReference type="AlphaFoldDB" id="A0ABD8ALU9"/>
<keyword evidence="1" id="KW-0732">Signal</keyword>
<dbReference type="RefSeq" id="WP_036673874.1">
    <property type="nucleotide sequence ID" value="NZ_CP145892.1"/>
</dbReference>
<name>A0ABD8ALU9_PAEAM</name>
<dbReference type="GeneID" id="93477370"/>
<dbReference type="Proteomes" id="UP001364764">
    <property type="component" value="Chromosome"/>
</dbReference>
<accession>A0ABD8ALU9</accession>
<organism evidence="2 3">
    <name type="scientific">Paenibacillus amylolyticus</name>
    <dbReference type="NCBI Taxonomy" id="1451"/>
    <lineage>
        <taxon>Bacteria</taxon>
        <taxon>Bacillati</taxon>
        <taxon>Bacillota</taxon>
        <taxon>Bacilli</taxon>
        <taxon>Bacillales</taxon>
        <taxon>Paenibacillaceae</taxon>
        <taxon>Paenibacillus</taxon>
    </lineage>
</organism>
<evidence type="ECO:0000313" key="2">
    <source>
        <dbReference type="EMBL" id="WWP18370.1"/>
    </source>
</evidence>
<feature type="signal peptide" evidence="1">
    <location>
        <begin position="1"/>
        <end position="27"/>
    </location>
</feature>
<reference evidence="2 3" key="1">
    <citation type="submission" date="2024-02" db="EMBL/GenBank/DDBJ databases">
        <title>Complete sequences of two Paenibacillus sp. strains and one Lysinibacillus strain isolated from the environment on STAA medium highlight biotechnological potential.</title>
        <authorList>
            <person name="Attere S.A."/>
            <person name="Piche L.C."/>
            <person name="Intertaglia L."/>
            <person name="Lami R."/>
            <person name="Charette S.J."/>
            <person name="Vincent A.T."/>
        </authorList>
    </citation>
    <scope>NUCLEOTIDE SEQUENCE [LARGE SCALE GENOMIC DNA]</scope>
    <source>
        <strain evidence="2 3">Y5S-7</strain>
    </source>
</reference>
<sequence>MKKKLATIGALTAIVASIAVPASLASASSSVQGSVTAQSVTIQATQKYVRYSDANNKYGDAKYVPKTYTYADGVWYGVLNLASTTYSNGLYYGNYEGYVTKME</sequence>
<evidence type="ECO:0000313" key="3">
    <source>
        <dbReference type="Proteomes" id="UP001364764"/>
    </source>
</evidence>
<gene>
    <name evidence="2" type="ORF">V6668_17855</name>
</gene>
<feature type="chain" id="PRO_5044775062" evidence="1">
    <location>
        <begin position="28"/>
        <end position="103"/>
    </location>
</feature>
<protein>
    <submittedName>
        <fullName evidence="2">Uncharacterized protein</fullName>
    </submittedName>
</protein>
<dbReference type="EMBL" id="CP145892">
    <property type="protein sequence ID" value="WWP18370.1"/>
    <property type="molecule type" value="Genomic_DNA"/>
</dbReference>